<gene>
    <name evidence="1" type="ORF">SCLCIDRAFT_1212088</name>
</gene>
<reference evidence="2" key="2">
    <citation type="submission" date="2015-01" db="EMBL/GenBank/DDBJ databases">
        <title>Evolutionary Origins and Diversification of the Mycorrhizal Mutualists.</title>
        <authorList>
            <consortium name="DOE Joint Genome Institute"/>
            <consortium name="Mycorrhizal Genomics Consortium"/>
            <person name="Kohler A."/>
            <person name="Kuo A."/>
            <person name="Nagy L.G."/>
            <person name="Floudas D."/>
            <person name="Copeland A."/>
            <person name="Barry K.W."/>
            <person name="Cichocki N."/>
            <person name="Veneault-Fourrey C."/>
            <person name="LaButti K."/>
            <person name="Lindquist E.A."/>
            <person name="Lipzen A."/>
            <person name="Lundell T."/>
            <person name="Morin E."/>
            <person name="Murat C."/>
            <person name="Riley R."/>
            <person name="Ohm R."/>
            <person name="Sun H."/>
            <person name="Tunlid A."/>
            <person name="Henrissat B."/>
            <person name="Grigoriev I.V."/>
            <person name="Hibbett D.S."/>
            <person name="Martin F."/>
        </authorList>
    </citation>
    <scope>NUCLEOTIDE SEQUENCE [LARGE SCALE GENOMIC DNA]</scope>
    <source>
        <strain evidence="2">Foug A</strain>
    </source>
</reference>
<keyword evidence="2" id="KW-1185">Reference proteome</keyword>
<name>A0A0C3EBI9_9AGAM</name>
<accession>A0A0C3EBI9</accession>
<proteinExistence type="predicted"/>
<protein>
    <submittedName>
        <fullName evidence="1">Uncharacterized protein</fullName>
    </submittedName>
</protein>
<sequence length="83" mass="9697">MSYYSSDLSAAETRNHTVQRSLRSCLPRIRLESNYGDLARACTWIILLMHIFVTQKNENLPCHAHWNNIYTCHLTTFYCSCVL</sequence>
<dbReference type="Proteomes" id="UP000053989">
    <property type="component" value="Unassembled WGS sequence"/>
</dbReference>
<evidence type="ECO:0000313" key="2">
    <source>
        <dbReference type="Proteomes" id="UP000053989"/>
    </source>
</evidence>
<organism evidence="1 2">
    <name type="scientific">Scleroderma citrinum Foug A</name>
    <dbReference type="NCBI Taxonomy" id="1036808"/>
    <lineage>
        <taxon>Eukaryota</taxon>
        <taxon>Fungi</taxon>
        <taxon>Dikarya</taxon>
        <taxon>Basidiomycota</taxon>
        <taxon>Agaricomycotina</taxon>
        <taxon>Agaricomycetes</taxon>
        <taxon>Agaricomycetidae</taxon>
        <taxon>Boletales</taxon>
        <taxon>Sclerodermatineae</taxon>
        <taxon>Sclerodermataceae</taxon>
        <taxon>Scleroderma</taxon>
    </lineage>
</organism>
<dbReference type="EMBL" id="KN822021">
    <property type="protein sequence ID" value="KIM65684.1"/>
    <property type="molecule type" value="Genomic_DNA"/>
</dbReference>
<evidence type="ECO:0000313" key="1">
    <source>
        <dbReference type="EMBL" id="KIM65684.1"/>
    </source>
</evidence>
<reference evidence="1 2" key="1">
    <citation type="submission" date="2014-04" db="EMBL/GenBank/DDBJ databases">
        <authorList>
            <consortium name="DOE Joint Genome Institute"/>
            <person name="Kuo A."/>
            <person name="Kohler A."/>
            <person name="Nagy L.G."/>
            <person name="Floudas D."/>
            <person name="Copeland A."/>
            <person name="Barry K.W."/>
            <person name="Cichocki N."/>
            <person name="Veneault-Fourrey C."/>
            <person name="LaButti K."/>
            <person name="Lindquist E.A."/>
            <person name="Lipzen A."/>
            <person name="Lundell T."/>
            <person name="Morin E."/>
            <person name="Murat C."/>
            <person name="Sun H."/>
            <person name="Tunlid A."/>
            <person name="Henrissat B."/>
            <person name="Grigoriev I.V."/>
            <person name="Hibbett D.S."/>
            <person name="Martin F."/>
            <person name="Nordberg H.P."/>
            <person name="Cantor M.N."/>
            <person name="Hua S.X."/>
        </authorList>
    </citation>
    <scope>NUCLEOTIDE SEQUENCE [LARGE SCALE GENOMIC DNA]</scope>
    <source>
        <strain evidence="1 2">Foug A</strain>
    </source>
</reference>
<dbReference type="InParanoid" id="A0A0C3EBI9"/>
<dbReference type="AlphaFoldDB" id="A0A0C3EBI9"/>
<dbReference type="HOGENOM" id="CLU_2543925_0_0_1"/>